<evidence type="ECO:0000313" key="7">
    <source>
        <dbReference type="EMBL" id="MFC6283490.1"/>
    </source>
</evidence>
<proteinExistence type="inferred from homology"/>
<feature type="chain" id="PRO_5045732205" evidence="5">
    <location>
        <begin position="23"/>
        <end position="384"/>
    </location>
</feature>
<comment type="similarity">
    <text evidence="1">Belongs to the leucine-binding protein family.</text>
</comment>
<evidence type="ECO:0000256" key="5">
    <source>
        <dbReference type="SAM" id="SignalP"/>
    </source>
</evidence>
<evidence type="ECO:0000313" key="8">
    <source>
        <dbReference type="Proteomes" id="UP001596270"/>
    </source>
</evidence>
<dbReference type="PRINTS" id="PR00337">
    <property type="entry name" value="LEUILEVALBP"/>
</dbReference>
<dbReference type="CDD" id="cd06343">
    <property type="entry name" value="PBP1_ABC_ligand_binding-like"/>
    <property type="match status" value="1"/>
</dbReference>
<dbReference type="PROSITE" id="PS51257">
    <property type="entry name" value="PROKAR_LIPOPROTEIN"/>
    <property type="match status" value="1"/>
</dbReference>
<dbReference type="RefSeq" id="WP_371438116.1">
    <property type="nucleotide sequence ID" value="NZ_JBHSRS010000083.1"/>
</dbReference>
<evidence type="ECO:0000256" key="4">
    <source>
        <dbReference type="ARBA" id="ARBA00022970"/>
    </source>
</evidence>
<organism evidence="7 8">
    <name type="scientific">Polaromonas aquatica</name>
    <dbReference type="NCBI Taxonomy" id="332657"/>
    <lineage>
        <taxon>Bacteria</taxon>
        <taxon>Pseudomonadati</taxon>
        <taxon>Pseudomonadota</taxon>
        <taxon>Betaproteobacteria</taxon>
        <taxon>Burkholderiales</taxon>
        <taxon>Comamonadaceae</taxon>
        <taxon>Polaromonas</taxon>
    </lineage>
</organism>
<keyword evidence="2" id="KW-0813">Transport</keyword>
<keyword evidence="3 5" id="KW-0732">Signal</keyword>
<keyword evidence="4" id="KW-0029">Amino-acid transport</keyword>
<feature type="signal peptide" evidence="5">
    <location>
        <begin position="1"/>
        <end position="22"/>
    </location>
</feature>
<gene>
    <name evidence="7" type="ORF">ACFQND_19860</name>
</gene>
<dbReference type="PANTHER" id="PTHR47235">
    <property type="entry name" value="BLR6548 PROTEIN"/>
    <property type="match status" value="1"/>
</dbReference>
<feature type="domain" description="Leucine-binding protein" evidence="6">
    <location>
        <begin position="31"/>
        <end position="357"/>
    </location>
</feature>
<dbReference type="Proteomes" id="UP001596270">
    <property type="component" value="Unassembled WGS sequence"/>
</dbReference>
<protein>
    <submittedName>
        <fullName evidence="7">ABC transporter substrate-binding protein</fullName>
    </submittedName>
</protein>
<reference evidence="8" key="1">
    <citation type="journal article" date="2019" name="Int. J. Syst. Evol. Microbiol.">
        <title>The Global Catalogue of Microorganisms (GCM) 10K type strain sequencing project: providing services to taxonomists for standard genome sequencing and annotation.</title>
        <authorList>
            <consortium name="The Broad Institute Genomics Platform"/>
            <consortium name="The Broad Institute Genome Sequencing Center for Infectious Disease"/>
            <person name="Wu L."/>
            <person name="Ma J."/>
        </authorList>
    </citation>
    <scope>NUCLEOTIDE SEQUENCE [LARGE SCALE GENOMIC DNA]</scope>
    <source>
        <strain evidence="8">CCUG 39402</strain>
    </source>
</reference>
<dbReference type="InterPro" id="IPR000709">
    <property type="entry name" value="Leu_Ile_Val-bd"/>
</dbReference>
<dbReference type="Pfam" id="PF13458">
    <property type="entry name" value="Peripla_BP_6"/>
    <property type="match status" value="1"/>
</dbReference>
<evidence type="ECO:0000256" key="2">
    <source>
        <dbReference type="ARBA" id="ARBA00022448"/>
    </source>
</evidence>
<dbReference type="PANTHER" id="PTHR47235:SF1">
    <property type="entry name" value="BLR6548 PROTEIN"/>
    <property type="match status" value="1"/>
</dbReference>
<evidence type="ECO:0000256" key="3">
    <source>
        <dbReference type="ARBA" id="ARBA00022729"/>
    </source>
</evidence>
<dbReference type="InterPro" id="IPR028081">
    <property type="entry name" value="Leu-bd"/>
</dbReference>
<accession>A0ABW1U2Z2</accession>
<dbReference type="EMBL" id="JBHSRS010000083">
    <property type="protein sequence ID" value="MFC6283490.1"/>
    <property type="molecule type" value="Genomic_DNA"/>
</dbReference>
<keyword evidence="8" id="KW-1185">Reference proteome</keyword>
<evidence type="ECO:0000259" key="6">
    <source>
        <dbReference type="Pfam" id="PF13458"/>
    </source>
</evidence>
<comment type="caution">
    <text evidence="7">The sequence shown here is derived from an EMBL/GenBank/DDBJ whole genome shotgun (WGS) entry which is preliminary data.</text>
</comment>
<dbReference type="Gene3D" id="3.40.50.2300">
    <property type="match status" value="2"/>
</dbReference>
<dbReference type="SUPFAM" id="SSF53822">
    <property type="entry name" value="Periplasmic binding protein-like I"/>
    <property type="match status" value="1"/>
</dbReference>
<sequence>MRKVLKLAAVAALVAACGSAFAADPGVTDKEIVIGGVAPYTGPAGQLGYTITLGLRLGAEEINAAGGINGRKIKVIVEDDQYVPAQSVQALQKLIDVHNVFALGTISGGSHGLAMMPILEKNKIPVINPAVTTEAHYAPNRPVFGIGMTYQDGSYELLKAVNKLHPNEKWASLVQDDESGAPREAGYDRAVKELNLNSVLKQRFKPKQIDFSSEILRLKASGVTAIHLGGLPAINSAIIKEAKKQGLNVKFAGLWTDHTPPMIDLAGAEGDGMYIYDFVPSITDKVASGKFLGLAEKYLPKDDQAKANRYTMLAYVAMKVYGNAIAACGKDVTRACVVANIEKTKNFSAGVGAPVSFGPGVRLSAPAGGLLKIDFAGKQFVPVK</sequence>
<dbReference type="InterPro" id="IPR028082">
    <property type="entry name" value="Peripla_BP_I"/>
</dbReference>
<name>A0ABW1U2Z2_9BURK</name>
<evidence type="ECO:0000256" key="1">
    <source>
        <dbReference type="ARBA" id="ARBA00010062"/>
    </source>
</evidence>